<protein>
    <recommendedName>
        <fullName evidence="3">DUF1697 domain-containing protein</fullName>
    </recommendedName>
</protein>
<dbReference type="EMBL" id="CP003075">
    <property type="protein sequence ID" value="AEQ51919.1"/>
    <property type="molecule type" value="Genomic_DNA"/>
</dbReference>
<reference evidence="1 2" key="1">
    <citation type="journal article" date="2012" name="J. Bacteriol.">
        <title>Complete genome sequence of Pelagibacterium halotolerans B2T.</title>
        <authorList>
            <person name="Huo Y.Y."/>
            <person name="Cheng H."/>
            <person name="Han X.F."/>
            <person name="Jiang X.W."/>
            <person name="Sun C."/>
            <person name="Zhang X.Q."/>
            <person name="Zhu X.F."/>
            <person name="Liu Y.F."/>
            <person name="Li P.F."/>
            <person name="Ni P.X."/>
            <person name="Wu M."/>
        </authorList>
    </citation>
    <scope>NUCLEOTIDE SEQUENCE [LARGE SCALE GENOMIC DNA]</scope>
    <source>
        <strain evidence="2">DSM 22347 / JCM 15775 / CGMCC 1.7692 / B2</strain>
    </source>
</reference>
<dbReference type="PATRIC" id="fig|1082931.4.peg.1878"/>
<dbReference type="HOGENOM" id="CLU_106303_1_0_5"/>
<dbReference type="KEGG" id="phl:KKY_1908"/>
<organism evidence="1 2">
    <name type="scientific">Pelagibacterium halotolerans (strain DSM 22347 / JCM 15775 / CGMCC 1.7692 / B2)</name>
    <dbReference type="NCBI Taxonomy" id="1082931"/>
    <lineage>
        <taxon>Bacteria</taxon>
        <taxon>Pseudomonadati</taxon>
        <taxon>Pseudomonadota</taxon>
        <taxon>Alphaproteobacteria</taxon>
        <taxon>Hyphomicrobiales</taxon>
        <taxon>Devosiaceae</taxon>
        <taxon>Pelagibacterium</taxon>
    </lineage>
</organism>
<dbReference type="AlphaFoldDB" id="G4REU8"/>
<dbReference type="PANTHER" id="PTHR36439">
    <property type="entry name" value="BLL4334 PROTEIN"/>
    <property type="match status" value="1"/>
</dbReference>
<dbReference type="PANTHER" id="PTHR36439:SF1">
    <property type="entry name" value="DUF1697 DOMAIN-CONTAINING PROTEIN"/>
    <property type="match status" value="1"/>
</dbReference>
<dbReference type="Gene3D" id="3.30.70.1280">
    <property type="entry name" value="SP0830-like domains"/>
    <property type="match status" value="1"/>
</dbReference>
<dbReference type="InterPro" id="IPR012545">
    <property type="entry name" value="DUF1697"/>
</dbReference>
<dbReference type="Proteomes" id="UP000008850">
    <property type="component" value="Chromosome"/>
</dbReference>
<dbReference type="PIRSF" id="PIRSF008502">
    <property type="entry name" value="UCP008502"/>
    <property type="match status" value="1"/>
</dbReference>
<dbReference type="Pfam" id="PF08002">
    <property type="entry name" value="DUF1697"/>
    <property type="match status" value="1"/>
</dbReference>
<evidence type="ECO:0000313" key="1">
    <source>
        <dbReference type="EMBL" id="AEQ51919.1"/>
    </source>
</evidence>
<name>G4REU8_PELHB</name>
<gene>
    <name evidence="1" type="ordered locus">KKY_1908</name>
</gene>
<evidence type="ECO:0000313" key="2">
    <source>
        <dbReference type="Proteomes" id="UP000008850"/>
    </source>
</evidence>
<dbReference type="STRING" id="1082931.KKY_1908"/>
<accession>G4REU8</accession>
<dbReference type="eggNOG" id="COG3797">
    <property type="taxonomic scope" value="Bacteria"/>
</dbReference>
<dbReference type="SUPFAM" id="SSF160379">
    <property type="entry name" value="SP0830-like"/>
    <property type="match status" value="1"/>
</dbReference>
<evidence type="ECO:0008006" key="3">
    <source>
        <dbReference type="Google" id="ProtNLM"/>
    </source>
</evidence>
<keyword evidence="2" id="KW-1185">Reference proteome</keyword>
<proteinExistence type="predicted"/>
<dbReference type="RefSeq" id="WP_014131068.1">
    <property type="nucleotide sequence ID" value="NC_016078.1"/>
</dbReference>
<sequence length="177" mass="19387">MTRFVGLLYSISLPDGKRVLNAPLCGLLEALGHSEVTALLATGNVVFTASETDPRVIEKAFEPAFAEAFGRHIDFIVREGERWERLVAVNPFAEQSEADGSHVAVRVMREPVTTEAQRLFEDRASETEIVRVIDGDPWIYFGDGAAGSKLAGVLTSRRTGIGTSRNWNTVRKIADAL</sequence>